<evidence type="ECO:0000313" key="2">
    <source>
        <dbReference type="Proteomes" id="UP000069272"/>
    </source>
</evidence>
<dbReference type="VEuPathDB" id="VectorBase:AALB004446"/>
<reference evidence="1" key="2">
    <citation type="submission" date="2022-08" db="UniProtKB">
        <authorList>
            <consortium name="EnsemblMetazoa"/>
        </authorList>
    </citation>
    <scope>IDENTIFICATION</scope>
    <source>
        <strain evidence="1">STECLA/ALBI9_A</strain>
    </source>
</reference>
<organism evidence="1 2">
    <name type="scientific">Anopheles albimanus</name>
    <name type="common">New world malaria mosquito</name>
    <dbReference type="NCBI Taxonomy" id="7167"/>
    <lineage>
        <taxon>Eukaryota</taxon>
        <taxon>Metazoa</taxon>
        <taxon>Ecdysozoa</taxon>
        <taxon>Arthropoda</taxon>
        <taxon>Hexapoda</taxon>
        <taxon>Insecta</taxon>
        <taxon>Pterygota</taxon>
        <taxon>Neoptera</taxon>
        <taxon>Endopterygota</taxon>
        <taxon>Diptera</taxon>
        <taxon>Nematocera</taxon>
        <taxon>Culicoidea</taxon>
        <taxon>Culicidae</taxon>
        <taxon>Anophelinae</taxon>
        <taxon>Anopheles</taxon>
    </lineage>
</organism>
<protein>
    <submittedName>
        <fullName evidence="1">Uncharacterized protein</fullName>
    </submittedName>
</protein>
<dbReference type="EnsemblMetazoa" id="AALB004446-RA">
    <property type="protein sequence ID" value="AALB004446-PA"/>
    <property type="gene ID" value="AALB004446"/>
</dbReference>
<sequence>MFRSCRQGLTVHEAFRTIRNLPANMVTGYWMVKNSREYELTSAALVATWKLTVRVARGAYFWFGVFLESREYFYLRYYTLLLLEHTIRWLRIGLRLSFDTMRLWMGKQ</sequence>
<proteinExistence type="predicted"/>
<reference evidence="1 2" key="1">
    <citation type="journal article" date="2017" name="G3 (Bethesda)">
        <title>The Physical Genome Mapping of Anopheles albimanus Corrected Scaffold Misassemblies and Identified Interarm Rearrangements in Genus Anopheles.</title>
        <authorList>
            <person name="Artemov G.N."/>
            <person name="Peery A.N."/>
            <person name="Jiang X."/>
            <person name="Tu Z."/>
            <person name="Stegniy V.N."/>
            <person name="Sharakhova M.V."/>
            <person name="Sharakhov I.V."/>
        </authorList>
    </citation>
    <scope>NUCLEOTIDE SEQUENCE [LARGE SCALE GENOMIC DNA]</scope>
    <source>
        <strain evidence="1 2">ALBI9_A</strain>
    </source>
</reference>
<accession>A0A182FD59</accession>
<name>A0A182FD59_ANOAL</name>
<dbReference type="AlphaFoldDB" id="A0A182FD59"/>
<keyword evidence="2" id="KW-1185">Reference proteome</keyword>
<dbReference type="Proteomes" id="UP000069272">
    <property type="component" value="Chromosome 3L"/>
</dbReference>
<evidence type="ECO:0000313" key="1">
    <source>
        <dbReference type="EnsemblMetazoa" id="AALB004446-PA"/>
    </source>
</evidence>